<proteinExistence type="predicted"/>
<keyword evidence="2" id="KW-1185">Reference proteome</keyword>
<name>A0A2P8GI81_9BACT</name>
<sequence>MDNRQFRRNRLGSEVSWLGQFVFVTKVLSLFIKPNKYFVYYEKYRFRL</sequence>
<comment type="caution">
    <text evidence="1">The sequence shown here is derived from an EMBL/GenBank/DDBJ whole genome shotgun (WGS) entry which is preliminary data.</text>
</comment>
<evidence type="ECO:0000313" key="1">
    <source>
        <dbReference type="EMBL" id="PSL33679.1"/>
    </source>
</evidence>
<reference evidence="1 2" key="1">
    <citation type="submission" date="2018-03" db="EMBL/GenBank/DDBJ databases">
        <title>Genomic Encyclopedia of Archaeal and Bacterial Type Strains, Phase II (KMG-II): from individual species to whole genera.</title>
        <authorList>
            <person name="Goeker M."/>
        </authorList>
    </citation>
    <scope>NUCLEOTIDE SEQUENCE [LARGE SCALE GENOMIC DNA]</scope>
    <source>
        <strain evidence="1 2">DSM 29057</strain>
    </source>
</reference>
<dbReference type="AlphaFoldDB" id="A0A2P8GI81"/>
<organism evidence="1 2">
    <name type="scientific">Dyadobacter jiangsuensis</name>
    <dbReference type="NCBI Taxonomy" id="1591085"/>
    <lineage>
        <taxon>Bacteria</taxon>
        <taxon>Pseudomonadati</taxon>
        <taxon>Bacteroidota</taxon>
        <taxon>Cytophagia</taxon>
        <taxon>Cytophagales</taxon>
        <taxon>Spirosomataceae</taxon>
        <taxon>Dyadobacter</taxon>
    </lineage>
</organism>
<accession>A0A2P8GI81</accession>
<evidence type="ECO:0000313" key="2">
    <source>
        <dbReference type="Proteomes" id="UP000241964"/>
    </source>
</evidence>
<dbReference type="Proteomes" id="UP000241964">
    <property type="component" value="Unassembled WGS sequence"/>
</dbReference>
<gene>
    <name evidence="1" type="ORF">CLV60_10148</name>
</gene>
<protein>
    <submittedName>
        <fullName evidence="1">Uncharacterized protein</fullName>
    </submittedName>
</protein>
<dbReference type="EMBL" id="PYAS01000001">
    <property type="protein sequence ID" value="PSL33679.1"/>
    <property type="molecule type" value="Genomic_DNA"/>
</dbReference>